<dbReference type="InterPro" id="IPR051350">
    <property type="entry name" value="WD_repeat-ST_regulator"/>
</dbReference>
<dbReference type="SUPFAM" id="SSF50978">
    <property type="entry name" value="WD40 repeat-like"/>
    <property type="match status" value="2"/>
</dbReference>
<dbReference type="PANTHER" id="PTHR22838:SF0">
    <property type="entry name" value="WD REPEAT-CONTAINING PROTEIN 26"/>
    <property type="match status" value="1"/>
</dbReference>
<name>A0A166A788_9AGAM</name>
<reference evidence="3 4" key="1">
    <citation type="journal article" date="2016" name="Mol. Biol. Evol.">
        <title>Comparative Genomics of Early-Diverging Mushroom-Forming Fungi Provides Insights into the Origins of Lignocellulose Decay Capabilities.</title>
        <authorList>
            <person name="Nagy L.G."/>
            <person name="Riley R."/>
            <person name="Tritt A."/>
            <person name="Adam C."/>
            <person name="Daum C."/>
            <person name="Floudas D."/>
            <person name="Sun H."/>
            <person name="Yadav J.S."/>
            <person name="Pangilinan J."/>
            <person name="Larsson K.H."/>
            <person name="Matsuura K."/>
            <person name="Barry K."/>
            <person name="Labutti K."/>
            <person name="Kuo R."/>
            <person name="Ohm R.A."/>
            <person name="Bhattacharya S.S."/>
            <person name="Shirouzu T."/>
            <person name="Yoshinaga Y."/>
            <person name="Martin F.M."/>
            <person name="Grigoriev I.V."/>
            <person name="Hibbett D.S."/>
        </authorList>
    </citation>
    <scope>NUCLEOTIDE SEQUENCE [LARGE SCALE GENOMIC DNA]</scope>
    <source>
        <strain evidence="3 4">HHB10207 ss-3</strain>
    </source>
</reference>
<dbReference type="Gene3D" id="2.130.10.10">
    <property type="entry name" value="YVTN repeat-like/Quinoprotein amine dehydrogenase"/>
    <property type="match status" value="3"/>
</dbReference>
<keyword evidence="4" id="KW-1185">Reference proteome</keyword>
<protein>
    <submittedName>
        <fullName evidence="3">WD40 repeat-like protein</fullName>
    </submittedName>
</protein>
<dbReference type="SMART" id="SM00320">
    <property type="entry name" value="WD40"/>
    <property type="match status" value="5"/>
</dbReference>
<dbReference type="AlphaFoldDB" id="A0A166A788"/>
<dbReference type="Pfam" id="PF00400">
    <property type="entry name" value="WD40"/>
    <property type="match status" value="1"/>
</dbReference>
<evidence type="ECO:0000313" key="4">
    <source>
        <dbReference type="Proteomes" id="UP000076798"/>
    </source>
</evidence>
<keyword evidence="2" id="KW-0677">Repeat</keyword>
<dbReference type="InterPro" id="IPR001680">
    <property type="entry name" value="WD40_rpt"/>
</dbReference>
<dbReference type="EMBL" id="KV428155">
    <property type="protein sequence ID" value="KZT35034.1"/>
    <property type="molecule type" value="Genomic_DNA"/>
</dbReference>
<dbReference type="InterPro" id="IPR015943">
    <property type="entry name" value="WD40/YVTN_repeat-like_dom_sf"/>
</dbReference>
<dbReference type="InterPro" id="IPR036322">
    <property type="entry name" value="WD40_repeat_dom_sf"/>
</dbReference>
<dbReference type="PANTHER" id="PTHR22838">
    <property type="entry name" value="WD REPEAT PROTEIN 26-RELATED"/>
    <property type="match status" value="1"/>
</dbReference>
<accession>A0A166A788</accession>
<organism evidence="3 4">
    <name type="scientific">Sistotremastrum suecicum HHB10207 ss-3</name>
    <dbReference type="NCBI Taxonomy" id="1314776"/>
    <lineage>
        <taxon>Eukaryota</taxon>
        <taxon>Fungi</taxon>
        <taxon>Dikarya</taxon>
        <taxon>Basidiomycota</taxon>
        <taxon>Agaricomycotina</taxon>
        <taxon>Agaricomycetes</taxon>
        <taxon>Sistotremastrales</taxon>
        <taxon>Sistotremastraceae</taxon>
        <taxon>Sistotremastrum</taxon>
    </lineage>
</organism>
<dbReference type="Proteomes" id="UP000076798">
    <property type="component" value="Unassembled WGS sequence"/>
</dbReference>
<proteinExistence type="predicted"/>
<sequence>MTQTSEGDQIESIDTPSHMSLLCVEMVSLIKGLADFSTTYLELINTFPSHIYSSAVAFIPPATSIEFLRTSRHNIPRVIVGLRRTWQPFITLRSHESDINFATFSRSGALLVTVSAQTVNIWKVQTLHRPHSSLRASSFTHGASFAVARFTADDDSLIIGFSNGYVATWNVTEEKLDKETALFSASRVIVLRCILEGQLAAAVSWEGRLSLWNYDTGKIWLKDSAQFGKIVHVAMNGRKQVAVAGLHSGVYRVQRIEYDGDPVQLKPVSQHVSTKDTLLGMKYTIDGEHIVLVSISGITLINSKDGSVARQFSFAEVKDFQSACLSIKGQGDRDYLMVALVGGSMELWEISADSPSSDSEWAVLRKTIQRGNPQKILAMSANGTSVVLGKYSADAIFWNVRGATASDEPDLGPTGEHLWAPTFSPHGSLFAAACTGNFIRIWSCTAKTDQPATTIQCEEVGTSLNLALSHDDKLLACAREKAVSVFDLESREEIALFIPPSMHSIKSCFHPRDPKIALISSTDDDHITVIIWGYKAGNINFEWRSQEPFSGEPQNIIFSRTGRFLAASWQRDTVIIIDLEHEDTEKSSKIVQFPRSVYRLAFSEDEMCLWGETDEEQDASTSGIGSCQWWFQAGATPFFTRLHHHDCPFNFKLNKDGWVVTAPPSRASKNERLFRIPTLDLEEHVFSPGNSARLAYIDLEGQLVLVDFSTLFSGQQ</sequence>
<evidence type="ECO:0000313" key="3">
    <source>
        <dbReference type="EMBL" id="KZT35034.1"/>
    </source>
</evidence>
<gene>
    <name evidence="3" type="ORF">SISSUDRAFT_215817</name>
</gene>
<dbReference type="STRING" id="1314776.A0A166A788"/>
<evidence type="ECO:0000256" key="1">
    <source>
        <dbReference type="ARBA" id="ARBA00022574"/>
    </source>
</evidence>
<keyword evidence="1" id="KW-0853">WD repeat</keyword>
<evidence type="ECO:0000256" key="2">
    <source>
        <dbReference type="ARBA" id="ARBA00022737"/>
    </source>
</evidence>
<dbReference type="OrthoDB" id="496at2759"/>